<evidence type="ECO:0000256" key="5">
    <source>
        <dbReference type="SAM" id="Phobius"/>
    </source>
</evidence>
<keyword evidence="3 5" id="KW-1133">Transmembrane helix</keyword>
<feature type="transmembrane region" description="Helical" evidence="5">
    <location>
        <begin position="250"/>
        <end position="275"/>
    </location>
</feature>
<feature type="transmembrane region" description="Helical" evidence="5">
    <location>
        <begin position="87"/>
        <end position="105"/>
    </location>
</feature>
<feature type="transmembrane region" description="Helical" evidence="5">
    <location>
        <begin position="15"/>
        <end position="33"/>
    </location>
</feature>
<sequence>MAISFYDIYTILPEIFILGSCCCLLVYGVLLSTSQKAGFPVASNVVGWLSFQVGSFGFLITSLSPQYNFLVWNNLLVNDSLVYGSKLILLGAYLFWFFLSSSYVVNEKINSFEYWILTLLAVTGMLFVVQAIDLLSVYLSIEFQSLVFYVLASFKRTSEFSTESGLKYFILGAFSSALLLFGSSILYSLTGLTNFYDFSLFFTGSLLDKAGAEFGINIGIIFVSTAFLFKLSAAPFHVWSPDVYEGAPTSITAFFSILPKLAITTLLLRFCFIGFHDFIFSWQKIIIFCAYLSVLIGTLAAFFQTRWKRFIAYSSINHVGFLLIGFSTGELESVFSLLFYISVYIITMLGIFLSLSAFRYYQYPKHYQIRYIKDFKGLSYFNPVLALTLSIFLFSMAGIPPLVGFFAKLFVLLVSLQNNAYALAVFAVIMSCIACFYYIRLIKIMYFENLPVWTVSYSISKSTSLFLGLFTFLVMFLFVDLELLSFFLSRMSFPILG</sequence>
<feature type="transmembrane region" description="Helical" evidence="5">
    <location>
        <begin position="166"/>
        <end position="190"/>
    </location>
</feature>
<dbReference type="InterPro" id="IPR001750">
    <property type="entry name" value="ND/Mrp_TM"/>
</dbReference>
<dbReference type="AlphaFoldDB" id="A0A5K7TMV5"/>
<evidence type="ECO:0000256" key="3">
    <source>
        <dbReference type="ARBA" id="ARBA00022989"/>
    </source>
</evidence>
<dbReference type="InterPro" id="IPR010096">
    <property type="entry name" value="NADH-Q_OxRdtase_suN/2"/>
</dbReference>
<dbReference type="GO" id="GO:0016020">
    <property type="term" value="C:membrane"/>
    <property type="evidence" value="ECO:0007669"/>
    <property type="project" value="UniProtKB-SubCell"/>
</dbReference>
<evidence type="ECO:0000256" key="4">
    <source>
        <dbReference type="ARBA" id="ARBA00023136"/>
    </source>
</evidence>
<feature type="domain" description="NADH:quinone oxidoreductase/Mrp antiporter transmembrane" evidence="6">
    <location>
        <begin position="131"/>
        <end position="433"/>
    </location>
</feature>
<feature type="transmembrane region" description="Helical" evidence="5">
    <location>
        <begin position="210"/>
        <end position="229"/>
    </location>
</feature>
<keyword evidence="2 5" id="KW-0812">Transmembrane</keyword>
<geneLocation type="mitochondrion" evidence="7"/>
<feature type="transmembrane region" description="Helical" evidence="5">
    <location>
        <begin position="465"/>
        <end position="488"/>
    </location>
</feature>
<dbReference type="HAMAP" id="MF_00445">
    <property type="entry name" value="NDH1_NuoN_1"/>
    <property type="match status" value="1"/>
</dbReference>
<proteinExistence type="inferred from homology"/>
<dbReference type="Pfam" id="PF00361">
    <property type="entry name" value="Proton_antipo_M"/>
    <property type="match status" value="1"/>
</dbReference>
<dbReference type="PANTHER" id="PTHR22773">
    <property type="entry name" value="NADH DEHYDROGENASE"/>
    <property type="match status" value="1"/>
</dbReference>
<feature type="transmembrane region" description="Helical" evidence="5">
    <location>
        <begin position="334"/>
        <end position="358"/>
    </location>
</feature>
<keyword evidence="7" id="KW-0496">Mitochondrion</keyword>
<evidence type="ECO:0000259" key="6">
    <source>
        <dbReference type="Pfam" id="PF00361"/>
    </source>
</evidence>
<reference evidence="7" key="1">
    <citation type="journal article" date="2019" name="Mitochondrial DNA Part B Resour">
        <title>Complete sequence of mitochondrial DNA of red alga dulse Palmaria palmata (Linnaeus) Weber and Mohr in Japan.</title>
        <authorList>
            <person name="Kumagai Y."/>
            <person name="Tsubouchi R."/>
            <person name="Miyabe Y."/>
            <person name="Takeda T."/>
            <person name="Adachi K."/>
            <person name="Yasui H."/>
            <person name="Kishimura H."/>
        </authorList>
    </citation>
    <scope>NUCLEOTIDE SEQUENCE</scope>
</reference>
<feature type="transmembrane region" description="Helical" evidence="5">
    <location>
        <begin position="45"/>
        <end position="67"/>
    </location>
</feature>
<evidence type="ECO:0000256" key="1">
    <source>
        <dbReference type="ARBA" id="ARBA00004141"/>
    </source>
</evidence>
<gene>
    <name evidence="7" type="primary">nad2</name>
</gene>
<accession>A0A5K7TMV5</accession>
<dbReference type="GO" id="GO:0042773">
    <property type="term" value="P:ATP synthesis coupled electron transport"/>
    <property type="evidence" value="ECO:0007669"/>
    <property type="project" value="InterPro"/>
</dbReference>
<evidence type="ECO:0000313" key="7">
    <source>
        <dbReference type="EMBL" id="BBH10682.1"/>
    </source>
</evidence>
<comment type="subcellular location">
    <subcellularLocation>
        <location evidence="1">Membrane</location>
        <topology evidence="1">Multi-pass membrane protein</topology>
    </subcellularLocation>
</comment>
<feature type="transmembrane region" description="Helical" evidence="5">
    <location>
        <begin position="281"/>
        <end position="303"/>
    </location>
</feature>
<dbReference type="NCBIfam" id="TIGR01770">
    <property type="entry name" value="NDH_I_N"/>
    <property type="match status" value="1"/>
</dbReference>
<feature type="transmembrane region" description="Helical" evidence="5">
    <location>
        <begin position="379"/>
        <end position="400"/>
    </location>
</feature>
<dbReference type="EMBL" id="AP019296">
    <property type="protein sequence ID" value="BBH10682.1"/>
    <property type="molecule type" value="Genomic_DNA"/>
</dbReference>
<protein>
    <submittedName>
        <fullName evidence="7">NADH dehydrogenase subunit 2</fullName>
    </submittedName>
</protein>
<evidence type="ECO:0000256" key="2">
    <source>
        <dbReference type="ARBA" id="ARBA00022692"/>
    </source>
</evidence>
<keyword evidence="4 5" id="KW-0472">Membrane</keyword>
<feature type="transmembrane region" description="Helical" evidence="5">
    <location>
        <begin position="112"/>
        <end position="129"/>
    </location>
</feature>
<dbReference type="GO" id="GO:0008137">
    <property type="term" value="F:NADH dehydrogenase (ubiquinone) activity"/>
    <property type="evidence" value="ECO:0007669"/>
    <property type="project" value="InterPro"/>
</dbReference>
<name>A0A5K7TMV5_PALPL</name>
<feature type="transmembrane region" description="Helical" evidence="5">
    <location>
        <begin position="420"/>
        <end position="439"/>
    </location>
</feature>
<organism evidence="7">
    <name type="scientific">Palmaria palmata</name>
    <name type="common">Dulse</name>
    <name type="synonym">Rhodymenia palmata</name>
    <dbReference type="NCBI Taxonomy" id="2822"/>
    <lineage>
        <taxon>Eukaryota</taxon>
        <taxon>Rhodophyta</taxon>
        <taxon>Florideophyceae</taxon>
        <taxon>Nemaliophycidae</taxon>
        <taxon>Palmariales</taxon>
        <taxon>Palmariaceae</taxon>
        <taxon>Palmaria</taxon>
    </lineage>
</organism>